<feature type="compositionally biased region" description="Polar residues" evidence="1">
    <location>
        <begin position="37"/>
        <end position="49"/>
    </location>
</feature>
<evidence type="ECO:0000313" key="3">
    <source>
        <dbReference type="EMBL" id="KAH3780932.1"/>
    </source>
</evidence>
<keyword evidence="4" id="KW-1185">Reference proteome</keyword>
<feature type="chain" id="PRO_5039336089" description="Secreted protein" evidence="2">
    <location>
        <begin position="21"/>
        <end position="69"/>
    </location>
</feature>
<dbReference type="EMBL" id="JAIWYP010000008">
    <property type="protein sequence ID" value="KAH3780932.1"/>
    <property type="molecule type" value="Genomic_DNA"/>
</dbReference>
<comment type="caution">
    <text evidence="3">The sequence shown here is derived from an EMBL/GenBank/DDBJ whole genome shotgun (WGS) entry which is preliminary data.</text>
</comment>
<name>A0A9D4EN24_DREPO</name>
<evidence type="ECO:0000313" key="4">
    <source>
        <dbReference type="Proteomes" id="UP000828390"/>
    </source>
</evidence>
<evidence type="ECO:0000256" key="2">
    <source>
        <dbReference type="SAM" id="SignalP"/>
    </source>
</evidence>
<reference evidence="3" key="1">
    <citation type="journal article" date="2019" name="bioRxiv">
        <title>The Genome of the Zebra Mussel, Dreissena polymorpha: A Resource for Invasive Species Research.</title>
        <authorList>
            <person name="McCartney M.A."/>
            <person name="Auch B."/>
            <person name="Kono T."/>
            <person name="Mallez S."/>
            <person name="Zhang Y."/>
            <person name="Obille A."/>
            <person name="Becker A."/>
            <person name="Abrahante J.E."/>
            <person name="Garbe J."/>
            <person name="Badalamenti J.P."/>
            <person name="Herman A."/>
            <person name="Mangelson H."/>
            <person name="Liachko I."/>
            <person name="Sullivan S."/>
            <person name="Sone E.D."/>
            <person name="Koren S."/>
            <person name="Silverstein K.A.T."/>
            <person name="Beckman K.B."/>
            <person name="Gohl D.M."/>
        </authorList>
    </citation>
    <scope>NUCLEOTIDE SEQUENCE</scope>
    <source>
        <strain evidence="3">Duluth1</strain>
        <tissue evidence="3">Whole animal</tissue>
    </source>
</reference>
<evidence type="ECO:0000256" key="1">
    <source>
        <dbReference type="SAM" id="MobiDB-lite"/>
    </source>
</evidence>
<feature type="signal peptide" evidence="2">
    <location>
        <begin position="1"/>
        <end position="20"/>
    </location>
</feature>
<evidence type="ECO:0008006" key="5">
    <source>
        <dbReference type="Google" id="ProtNLM"/>
    </source>
</evidence>
<reference evidence="3" key="2">
    <citation type="submission" date="2020-11" db="EMBL/GenBank/DDBJ databases">
        <authorList>
            <person name="McCartney M.A."/>
            <person name="Auch B."/>
            <person name="Kono T."/>
            <person name="Mallez S."/>
            <person name="Becker A."/>
            <person name="Gohl D.M."/>
            <person name="Silverstein K.A.T."/>
            <person name="Koren S."/>
            <person name="Bechman K.B."/>
            <person name="Herman A."/>
            <person name="Abrahante J.E."/>
            <person name="Garbe J."/>
        </authorList>
    </citation>
    <scope>NUCLEOTIDE SEQUENCE</scope>
    <source>
        <strain evidence="3">Duluth1</strain>
        <tissue evidence="3">Whole animal</tissue>
    </source>
</reference>
<protein>
    <recommendedName>
        <fullName evidence="5">Secreted protein</fullName>
    </recommendedName>
</protein>
<keyword evidence="2" id="KW-0732">Signal</keyword>
<feature type="region of interest" description="Disordered" evidence="1">
    <location>
        <begin position="34"/>
        <end position="69"/>
    </location>
</feature>
<dbReference type="AlphaFoldDB" id="A0A9D4EN24"/>
<accession>A0A9D4EN24</accession>
<organism evidence="3 4">
    <name type="scientific">Dreissena polymorpha</name>
    <name type="common">Zebra mussel</name>
    <name type="synonym">Mytilus polymorpha</name>
    <dbReference type="NCBI Taxonomy" id="45954"/>
    <lineage>
        <taxon>Eukaryota</taxon>
        <taxon>Metazoa</taxon>
        <taxon>Spiralia</taxon>
        <taxon>Lophotrochozoa</taxon>
        <taxon>Mollusca</taxon>
        <taxon>Bivalvia</taxon>
        <taxon>Autobranchia</taxon>
        <taxon>Heteroconchia</taxon>
        <taxon>Euheterodonta</taxon>
        <taxon>Imparidentia</taxon>
        <taxon>Neoheterodontei</taxon>
        <taxon>Myida</taxon>
        <taxon>Dreissenoidea</taxon>
        <taxon>Dreissenidae</taxon>
        <taxon>Dreissena</taxon>
    </lineage>
</organism>
<sequence length="69" mass="7302">MLLLPVVAVVFFEVADHTTAADPVVRVQPVPEVVSPAENSRTSGETVLTSREVKTPRHPLSVPVASSSP</sequence>
<proteinExistence type="predicted"/>
<gene>
    <name evidence="3" type="ORF">DPMN_158757</name>
</gene>
<dbReference type="Proteomes" id="UP000828390">
    <property type="component" value="Unassembled WGS sequence"/>
</dbReference>